<comment type="caution">
    <text evidence="2">The sequence shown here is derived from an EMBL/GenBank/DDBJ whole genome shotgun (WGS) entry which is preliminary data.</text>
</comment>
<keyword evidence="3" id="KW-1185">Reference proteome</keyword>
<accession>A0A1Y2ABH6</accession>
<name>A0A1Y2ABH6_9PLEO</name>
<evidence type="ECO:0000313" key="2">
    <source>
        <dbReference type="EMBL" id="ORY19856.1"/>
    </source>
</evidence>
<dbReference type="STRING" id="1231657.A0A1Y2ABH6"/>
<protein>
    <submittedName>
        <fullName evidence="2">Uncharacterized protein</fullName>
    </submittedName>
</protein>
<proteinExistence type="predicted"/>
<evidence type="ECO:0000256" key="1">
    <source>
        <dbReference type="SAM" id="SignalP"/>
    </source>
</evidence>
<dbReference type="EMBL" id="MCFA01000001">
    <property type="protein sequence ID" value="ORY19856.1"/>
    <property type="molecule type" value="Genomic_DNA"/>
</dbReference>
<feature type="chain" id="PRO_5012756493" evidence="1">
    <location>
        <begin position="20"/>
        <end position="94"/>
    </location>
</feature>
<gene>
    <name evidence="2" type="ORF">BCR34DRAFT_5515</name>
</gene>
<organism evidence="2 3">
    <name type="scientific">Clohesyomyces aquaticus</name>
    <dbReference type="NCBI Taxonomy" id="1231657"/>
    <lineage>
        <taxon>Eukaryota</taxon>
        <taxon>Fungi</taxon>
        <taxon>Dikarya</taxon>
        <taxon>Ascomycota</taxon>
        <taxon>Pezizomycotina</taxon>
        <taxon>Dothideomycetes</taxon>
        <taxon>Pleosporomycetidae</taxon>
        <taxon>Pleosporales</taxon>
        <taxon>Lindgomycetaceae</taxon>
        <taxon>Clohesyomyces</taxon>
    </lineage>
</organism>
<keyword evidence="1" id="KW-0732">Signal</keyword>
<feature type="signal peptide" evidence="1">
    <location>
        <begin position="1"/>
        <end position="19"/>
    </location>
</feature>
<dbReference type="Proteomes" id="UP000193144">
    <property type="component" value="Unassembled WGS sequence"/>
</dbReference>
<dbReference type="OrthoDB" id="5215637at2759"/>
<evidence type="ECO:0000313" key="3">
    <source>
        <dbReference type="Proteomes" id="UP000193144"/>
    </source>
</evidence>
<dbReference type="AlphaFoldDB" id="A0A1Y2ABH6"/>
<sequence>MYYLLRYTSLLALSSTVFSQTCYFPNSKESTADTACNPNSLVSACCFDGQACLSNGLCVSDPHSTIKARLHRGTCTDKNWKSGNCPRQCLDIKR</sequence>
<reference evidence="2 3" key="1">
    <citation type="submission" date="2016-07" db="EMBL/GenBank/DDBJ databases">
        <title>Pervasive Adenine N6-methylation of Active Genes in Fungi.</title>
        <authorList>
            <consortium name="DOE Joint Genome Institute"/>
            <person name="Mondo S.J."/>
            <person name="Dannebaum R.O."/>
            <person name="Kuo R.C."/>
            <person name="Labutti K."/>
            <person name="Haridas S."/>
            <person name="Kuo A."/>
            <person name="Salamov A."/>
            <person name="Ahrendt S.R."/>
            <person name="Lipzen A."/>
            <person name="Sullivan W."/>
            <person name="Andreopoulos W.B."/>
            <person name="Clum A."/>
            <person name="Lindquist E."/>
            <person name="Daum C."/>
            <person name="Ramamoorthy G.K."/>
            <person name="Gryganskyi A."/>
            <person name="Culley D."/>
            <person name="Magnuson J.K."/>
            <person name="James T.Y."/>
            <person name="O'Malley M.A."/>
            <person name="Stajich J.E."/>
            <person name="Spatafora J.W."/>
            <person name="Visel A."/>
            <person name="Grigoriev I.V."/>
        </authorList>
    </citation>
    <scope>NUCLEOTIDE SEQUENCE [LARGE SCALE GENOMIC DNA]</scope>
    <source>
        <strain evidence="2 3">CBS 115471</strain>
    </source>
</reference>